<dbReference type="InterPro" id="IPR038375">
    <property type="entry name" value="NDUFAF7_sf"/>
</dbReference>
<dbReference type="EMBL" id="DRMN01000313">
    <property type="protein sequence ID" value="HFB55215.1"/>
    <property type="molecule type" value="Genomic_DNA"/>
</dbReference>
<organism evidence="3">
    <name type="scientific">Hellea balneolensis</name>
    <dbReference type="NCBI Taxonomy" id="287478"/>
    <lineage>
        <taxon>Bacteria</taxon>
        <taxon>Pseudomonadati</taxon>
        <taxon>Pseudomonadota</taxon>
        <taxon>Alphaproteobacteria</taxon>
        <taxon>Maricaulales</taxon>
        <taxon>Robiginitomaculaceae</taxon>
        <taxon>Hellea</taxon>
    </lineage>
</organism>
<gene>
    <name evidence="3" type="ORF">ENJ46_04750</name>
</gene>
<keyword evidence="2" id="KW-0808">Transferase</keyword>
<evidence type="ECO:0000313" key="3">
    <source>
        <dbReference type="EMBL" id="HFB55215.1"/>
    </source>
</evidence>
<dbReference type="Gene3D" id="3.40.50.12710">
    <property type="match status" value="1"/>
</dbReference>
<protein>
    <submittedName>
        <fullName evidence="3">SAM-dependent methyltransferase</fullName>
    </submittedName>
</protein>
<dbReference type="InterPro" id="IPR003788">
    <property type="entry name" value="NDUFAF7"/>
</dbReference>
<evidence type="ECO:0000256" key="2">
    <source>
        <dbReference type="ARBA" id="ARBA00022679"/>
    </source>
</evidence>
<dbReference type="GO" id="GO:0032259">
    <property type="term" value="P:methylation"/>
    <property type="evidence" value="ECO:0007669"/>
    <property type="project" value="UniProtKB-KW"/>
</dbReference>
<dbReference type="PANTHER" id="PTHR12049">
    <property type="entry name" value="PROTEIN ARGININE METHYLTRANSFERASE NDUFAF7, MITOCHONDRIAL"/>
    <property type="match status" value="1"/>
</dbReference>
<proteinExistence type="predicted"/>
<evidence type="ECO:0000256" key="1">
    <source>
        <dbReference type="ARBA" id="ARBA00022603"/>
    </source>
</evidence>
<reference evidence="3" key="1">
    <citation type="journal article" date="2020" name="mSystems">
        <title>Genome- and Community-Level Interaction Insights into Carbon Utilization and Element Cycling Functions of Hydrothermarchaeota in Hydrothermal Sediment.</title>
        <authorList>
            <person name="Zhou Z."/>
            <person name="Liu Y."/>
            <person name="Xu W."/>
            <person name="Pan J."/>
            <person name="Luo Z.H."/>
            <person name="Li M."/>
        </authorList>
    </citation>
    <scope>NUCLEOTIDE SEQUENCE [LARGE SCALE GENOMIC DNA]</scope>
    <source>
        <strain evidence="3">HyVt-489</strain>
    </source>
</reference>
<dbReference type="Pfam" id="PF02636">
    <property type="entry name" value="Methyltransf_28"/>
    <property type="match status" value="1"/>
</dbReference>
<keyword evidence="1 3" id="KW-0489">Methyltransferase</keyword>
<dbReference type="Proteomes" id="UP000886042">
    <property type="component" value="Unassembled WGS sequence"/>
</dbReference>
<dbReference type="SUPFAM" id="SSF53335">
    <property type="entry name" value="S-adenosyl-L-methionine-dependent methyltransferases"/>
    <property type="match status" value="1"/>
</dbReference>
<dbReference type="GO" id="GO:0035243">
    <property type="term" value="F:protein-arginine omega-N symmetric methyltransferase activity"/>
    <property type="evidence" value="ECO:0007669"/>
    <property type="project" value="TreeGrafter"/>
</dbReference>
<dbReference type="AlphaFoldDB" id="A0A7C3GDN5"/>
<sequence length="372" mass="41255">MKSLKQRIIKHIEQTGPMSVASYMGWSLLDPTQGYYPTRDPLGVDGDFITAPEISQMFGELLGLWLLHAWKNMGSPNPVHLVEFGPGRGVMMSDILRTAKLDPDFIKALNLYLIETSSALEAKQAEQLGNSPVSVHWVQGLQDVPQGPVLIVANEYLDCLPIRQFIMKDRFKGLEGWHERKIDLDPQSPDNLVFTVSSDPISATDHIFIPPDTPEAKDGDLLEINPGTHQIVEELRLRSQNAPCVTLFIDYGPDETEFGDTFQALQKHVKTNPLDTPGEADLTARVNFSALRHHAQEAGLQTIGPSPQGQFLSRMGIEVRAVSLSKSSPKAKEKIARQLHRLTDVDQMGHLFKAVCIQSPGLPEPLGFRSQS</sequence>
<accession>A0A7C3GDN5</accession>
<dbReference type="InterPro" id="IPR029063">
    <property type="entry name" value="SAM-dependent_MTases_sf"/>
</dbReference>
<dbReference type="PANTHER" id="PTHR12049:SF7">
    <property type="entry name" value="PROTEIN ARGININE METHYLTRANSFERASE NDUFAF7, MITOCHONDRIAL"/>
    <property type="match status" value="1"/>
</dbReference>
<comment type="caution">
    <text evidence="3">The sequence shown here is derived from an EMBL/GenBank/DDBJ whole genome shotgun (WGS) entry which is preliminary data.</text>
</comment>
<name>A0A7C3GDN5_9PROT</name>